<accession>A0A9D3MF04</accession>
<gene>
    <name evidence="4" type="ORF">ANANG_G00129780</name>
</gene>
<proteinExistence type="inferred from homology"/>
<dbReference type="Gene3D" id="2.60.120.200">
    <property type="match status" value="1"/>
</dbReference>
<dbReference type="InterPro" id="IPR013320">
    <property type="entry name" value="ConA-like_dom_sf"/>
</dbReference>
<dbReference type="GO" id="GO:0046872">
    <property type="term" value="F:metal ion binding"/>
    <property type="evidence" value="ECO:0007669"/>
    <property type="project" value="UniProtKB-KW"/>
</dbReference>
<comment type="similarity">
    <text evidence="2">Belongs to the pentraxin family.</text>
</comment>
<dbReference type="SUPFAM" id="SSF49899">
    <property type="entry name" value="Concanavalin A-like lectins/glucanases"/>
    <property type="match status" value="1"/>
</dbReference>
<reference evidence="4" key="1">
    <citation type="submission" date="2021-01" db="EMBL/GenBank/DDBJ databases">
        <title>A chromosome-scale assembly of European eel, Anguilla anguilla.</title>
        <authorList>
            <person name="Henkel C."/>
            <person name="Jong-Raadsen S.A."/>
            <person name="Dufour S."/>
            <person name="Weltzien F.-A."/>
            <person name="Palstra A.P."/>
            <person name="Pelster B."/>
            <person name="Spaink H.P."/>
            <person name="Van Den Thillart G.E."/>
            <person name="Jansen H."/>
            <person name="Zahm M."/>
            <person name="Klopp C."/>
            <person name="Cedric C."/>
            <person name="Louis A."/>
            <person name="Berthelot C."/>
            <person name="Parey E."/>
            <person name="Roest Crollius H."/>
            <person name="Montfort J."/>
            <person name="Robinson-Rechavi M."/>
            <person name="Bucao C."/>
            <person name="Bouchez O."/>
            <person name="Gislard M."/>
            <person name="Lluch J."/>
            <person name="Milhes M."/>
            <person name="Lampietro C."/>
            <person name="Lopez Roques C."/>
            <person name="Donnadieu C."/>
            <person name="Braasch I."/>
            <person name="Desvignes T."/>
            <person name="Postlethwait J."/>
            <person name="Bobe J."/>
            <person name="Guiguen Y."/>
            <person name="Dirks R."/>
        </authorList>
    </citation>
    <scope>NUCLEOTIDE SEQUENCE</scope>
    <source>
        <strain evidence="4">Tag_6206</strain>
        <tissue evidence="4">Liver</tissue>
    </source>
</reference>
<dbReference type="Proteomes" id="UP001044222">
    <property type="component" value="Chromosome 6"/>
</dbReference>
<dbReference type="PROSITE" id="PS51828">
    <property type="entry name" value="PTX_2"/>
    <property type="match status" value="1"/>
</dbReference>
<dbReference type="SMART" id="SM00159">
    <property type="entry name" value="PTX"/>
    <property type="match status" value="1"/>
</dbReference>
<comment type="caution">
    <text evidence="4">The sequence shown here is derived from an EMBL/GenBank/DDBJ whole genome shotgun (WGS) entry which is preliminary data.</text>
</comment>
<protein>
    <recommendedName>
        <fullName evidence="2">Pentraxin family member</fullName>
    </recommendedName>
</protein>
<dbReference type="PANTHER" id="PTHR46943">
    <property type="entry name" value="PENTRAXIN-RELATED PROTEIN PTX3"/>
    <property type="match status" value="1"/>
</dbReference>
<keyword evidence="5" id="KW-1185">Reference proteome</keyword>
<evidence type="ECO:0000313" key="4">
    <source>
        <dbReference type="EMBL" id="KAG5847774.1"/>
    </source>
</evidence>
<evidence type="ECO:0000256" key="1">
    <source>
        <dbReference type="PROSITE-ProRule" id="PRU01172"/>
    </source>
</evidence>
<keyword evidence="2" id="KW-0106">Calcium</keyword>
<feature type="domain" description="Pentraxin (PTX)" evidence="3">
    <location>
        <begin position="99"/>
        <end position="212"/>
    </location>
</feature>
<sequence length="212" mass="21856">MVAAVATDLQRVRAQLDASQRLAQQNFLPSGCDTALLFPMRSRSIHAVVRPEDGGLPGAVPHGLPLLLSGGTARFAVGGGGGGGGGGGAAEAQGAAEDGRWGHYCGTWSPAGPRLPVGRRAAGRHGDRAAAEGGHALPEGGVMLLGQEWNHMLALDPRPAFAGKLTGFNVWDRVLTAEEISQHARLDGVLRRRGNVVGWGVSSILPRGAQST</sequence>
<comment type="cofactor">
    <cofactor evidence="2">
        <name>Ca(2+)</name>
        <dbReference type="ChEBI" id="CHEBI:29108"/>
    </cofactor>
    <text evidence="2">Binds 2 calcium ions per subunit.</text>
</comment>
<dbReference type="PANTHER" id="PTHR46943:SF1">
    <property type="entry name" value="PENTRAXIN-RELATED PROTEIN PTX3"/>
    <property type="match status" value="1"/>
</dbReference>
<organism evidence="4 5">
    <name type="scientific">Anguilla anguilla</name>
    <name type="common">European freshwater eel</name>
    <name type="synonym">Muraena anguilla</name>
    <dbReference type="NCBI Taxonomy" id="7936"/>
    <lineage>
        <taxon>Eukaryota</taxon>
        <taxon>Metazoa</taxon>
        <taxon>Chordata</taxon>
        <taxon>Craniata</taxon>
        <taxon>Vertebrata</taxon>
        <taxon>Euteleostomi</taxon>
        <taxon>Actinopterygii</taxon>
        <taxon>Neopterygii</taxon>
        <taxon>Teleostei</taxon>
        <taxon>Anguilliformes</taxon>
        <taxon>Anguillidae</taxon>
        <taxon>Anguilla</taxon>
    </lineage>
</organism>
<name>A0A9D3MF04_ANGAN</name>
<dbReference type="GO" id="GO:0001849">
    <property type="term" value="F:complement component C1q complex binding"/>
    <property type="evidence" value="ECO:0007669"/>
    <property type="project" value="TreeGrafter"/>
</dbReference>
<dbReference type="GO" id="GO:0005615">
    <property type="term" value="C:extracellular space"/>
    <property type="evidence" value="ECO:0007669"/>
    <property type="project" value="TreeGrafter"/>
</dbReference>
<dbReference type="EMBL" id="JAFIRN010000006">
    <property type="protein sequence ID" value="KAG5847774.1"/>
    <property type="molecule type" value="Genomic_DNA"/>
</dbReference>
<dbReference type="Pfam" id="PF13385">
    <property type="entry name" value="Laminin_G_3"/>
    <property type="match status" value="1"/>
</dbReference>
<keyword evidence="2" id="KW-0479">Metal-binding</keyword>
<dbReference type="InterPro" id="IPR042837">
    <property type="entry name" value="PTX3"/>
</dbReference>
<dbReference type="AlphaFoldDB" id="A0A9D3MF04"/>
<evidence type="ECO:0000256" key="2">
    <source>
        <dbReference type="RuleBase" id="RU362112"/>
    </source>
</evidence>
<dbReference type="GO" id="GO:0045087">
    <property type="term" value="P:innate immune response"/>
    <property type="evidence" value="ECO:0007669"/>
    <property type="project" value="TreeGrafter"/>
</dbReference>
<comment type="caution">
    <text evidence="1">Lacks conserved residue(s) required for the propagation of feature annotation.</text>
</comment>
<comment type="subcellular location">
    <subcellularLocation>
        <location evidence="2">Secreted</location>
    </subcellularLocation>
</comment>
<dbReference type="InterPro" id="IPR001759">
    <property type="entry name" value="PTX_dom"/>
</dbReference>
<evidence type="ECO:0000313" key="5">
    <source>
        <dbReference type="Proteomes" id="UP001044222"/>
    </source>
</evidence>
<comment type="subunit">
    <text evidence="2">Homopentamer. Pentaxin (or pentraxin) have a discoid arrangement of 5 non-covalently bound subunits.</text>
</comment>
<evidence type="ECO:0000259" key="3">
    <source>
        <dbReference type="PROSITE" id="PS51828"/>
    </source>
</evidence>
<dbReference type="PRINTS" id="PR00895">
    <property type="entry name" value="PENTAXIN"/>
</dbReference>